<organism evidence="2 3">
    <name type="scientific">Rehmannia glutinosa</name>
    <name type="common">Chinese foxglove</name>
    <dbReference type="NCBI Taxonomy" id="99300"/>
    <lineage>
        <taxon>Eukaryota</taxon>
        <taxon>Viridiplantae</taxon>
        <taxon>Streptophyta</taxon>
        <taxon>Embryophyta</taxon>
        <taxon>Tracheophyta</taxon>
        <taxon>Spermatophyta</taxon>
        <taxon>Magnoliopsida</taxon>
        <taxon>eudicotyledons</taxon>
        <taxon>Gunneridae</taxon>
        <taxon>Pentapetalae</taxon>
        <taxon>asterids</taxon>
        <taxon>lamiids</taxon>
        <taxon>Lamiales</taxon>
        <taxon>Orobanchaceae</taxon>
        <taxon>Rehmannieae</taxon>
        <taxon>Rehmannia</taxon>
    </lineage>
</organism>
<evidence type="ECO:0000313" key="3">
    <source>
        <dbReference type="Proteomes" id="UP001318860"/>
    </source>
</evidence>
<protein>
    <recommendedName>
        <fullName evidence="4">Transmembrane protein</fullName>
    </recommendedName>
</protein>
<accession>A0ABR0UYJ6</accession>
<proteinExistence type="predicted"/>
<dbReference type="PANTHER" id="PTHR33133">
    <property type="entry name" value="OS08G0107100 PROTEIN-RELATED"/>
    <property type="match status" value="1"/>
</dbReference>
<gene>
    <name evidence="2" type="ORF">DH2020_039236</name>
</gene>
<keyword evidence="3" id="KW-1185">Reference proteome</keyword>
<feature type="transmembrane region" description="Helical" evidence="1">
    <location>
        <begin position="157"/>
        <end position="183"/>
    </location>
</feature>
<dbReference type="PANTHER" id="PTHR33133:SF1">
    <property type="entry name" value="EXPRESSED PROTEIN-RELATED"/>
    <property type="match status" value="1"/>
</dbReference>
<comment type="caution">
    <text evidence="2">The sequence shown here is derived from an EMBL/GenBank/DDBJ whole genome shotgun (WGS) entry which is preliminary data.</text>
</comment>
<keyword evidence="1" id="KW-0812">Transmembrane</keyword>
<feature type="transmembrane region" description="Helical" evidence="1">
    <location>
        <begin position="105"/>
        <end position="136"/>
    </location>
</feature>
<dbReference type="EMBL" id="JABTTQ020001919">
    <property type="protein sequence ID" value="KAK6127020.1"/>
    <property type="molecule type" value="Genomic_DNA"/>
</dbReference>
<dbReference type="Proteomes" id="UP001318860">
    <property type="component" value="Unassembled WGS sequence"/>
</dbReference>
<reference evidence="2 3" key="1">
    <citation type="journal article" date="2021" name="Comput. Struct. Biotechnol. J.">
        <title>De novo genome assembly of the potent medicinal plant Rehmannia glutinosa using nanopore technology.</title>
        <authorList>
            <person name="Ma L."/>
            <person name="Dong C."/>
            <person name="Song C."/>
            <person name="Wang X."/>
            <person name="Zheng X."/>
            <person name="Niu Y."/>
            <person name="Chen S."/>
            <person name="Feng W."/>
        </authorList>
    </citation>
    <scope>NUCLEOTIDE SEQUENCE [LARGE SCALE GENOMIC DNA]</scope>
    <source>
        <strain evidence="2">DH-2019</strain>
    </source>
</reference>
<evidence type="ECO:0008006" key="4">
    <source>
        <dbReference type="Google" id="ProtNLM"/>
    </source>
</evidence>
<evidence type="ECO:0000313" key="2">
    <source>
        <dbReference type="EMBL" id="KAK6127020.1"/>
    </source>
</evidence>
<keyword evidence="1" id="KW-0472">Membrane</keyword>
<feature type="transmembrane region" description="Helical" evidence="1">
    <location>
        <begin position="20"/>
        <end position="43"/>
    </location>
</feature>
<evidence type="ECO:0000256" key="1">
    <source>
        <dbReference type="SAM" id="Phobius"/>
    </source>
</evidence>
<name>A0ABR0UYJ6_REHGL</name>
<keyword evidence="1" id="KW-1133">Transmembrane helix</keyword>
<sequence length="256" mass="28069">MELFTILNESIKLLPKNGKLMAFIAIFSVVLSSSIFLLFSYILQSLVIDMFVTSQQSFMPDPNSFDIPNPNSFNSADPSSLTPQTGFSPAQIIGPLRHLQEDSSIILAVEIAFIFALSVISFFSTISTILVSSLSYNSKNSSPKEIFSMIARKWTRPLITTLYVSCLAIGYFFVVLLLATPLLMYRNKAALSVASLLGIVAFVFYLYLSVSWALAIVVSVVEESCYGIEALEKAGALVKGKRLIGSCSMFVSYLSP</sequence>